<reference evidence="2 3" key="1">
    <citation type="submission" date="2019-11" db="EMBL/GenBank/DDBJ databases">
        <title>Maribacter lutea sp. nov., a marine bacterium isolated from intertidal sand.</title>
        <authorList>
            <person name="Liu A."/>
        </authorList>
    </citation>
    <scope>NUCLEOTIDE SEQUENCE [LARGE SCALE GENOMIC DNA]</scope>
    <source>
        <strain evidence="2 3">RZ05</strain>
    </source>
</reference>
<dbReference type="InterPro" id="IPR051411">
    <property type="entry name" value="Polyketide_trans_af380"/>
</dbReference>
<dbReference type="SUPFAM" id="SSF53474">
    <property type="entry name" value="alpha/beta-Hydrolases"/>
    <property type="match status" value="1"/>
</dbReference>
<dbReference type="InterPro" id="IPR000383">
    <property type="entry name" value="Xaa-Pro-like_dom"/>
</dbReference>
<dbReference type="PANTHER" id="PTHR47751:SF1">
    <property type="entry name" value="SUPERFAMILY HYDROLASE, PUTATIVE (AFU_ORTHOLOGUE AFUA_2G16580)-RELATED"/>
    <property type="match status" value="1"/>
</dbReference>
<dbReference type="PANTHER" id="PTHR47751">
    <property type="entry name" value="SUPERFAMILY HYDROLASE, PUTATIVE (AFU_ORTHOLOGUE AFUA_2G16580)-RELATED"/>
    <property type="match status" value="1"/>
</dbReference>
<proteinExistence type="predicted"/>
<dbReference type="Pfam" id="PF02129">
    <property type="entry name" value="Peptidase_S15"/>
    <property type="match status" value="1"/>
</dbReference>
<keyword evidence="3" id="KW-1185">Reference proteome</keyword>
<dbReference type="OrthoDB" id="9805123at2"/>
<dbReference type="GO" id="GO:0016787">
    <property type="term" value="F:hydrolase activity"/>
    <property type="evidence" value="ECO:0007669"/>
    <property type="project" value="UniProtKB-KW"/>
</dbReference>
<evidence type="ECO:0000313" key="2">
    <source>
        <dbReference type="EMBL" id="MRX64731.1"/>
    </source>
</evidence>
<gene>
    <name evidence="2" type="ORF">GJ691_11165</name>
</gene>
<sequence length="319" mass="35795">MENREETLKTEKFIRKNVTFKSVGSTIVGHLYFPVDTDFNMKYPAIVTGGPMATIKEQSPGVFAKALAERGFIVLAFDYRTFGESEGEPRQYEDPASKTEDIQNAISFLVAHKNVDSNRIGALGICNSSSYIADALQSNRRVKAFGTVSGHFSLREATVTNPLVPEEMRKAMYAKSEEARQQYFETGIAVPDDMLMPDMNEAPPAEAGVFICEQYDYYFRRRKAEWPTYTNHLVPFSFGQIARSHGLDYAGQIAIPYLGVVGEKAFTREFTERFIKAKTHGPAEIKIIKNGTHFSTYDKPEYVAEGADALSAFFNKHLV</sequence>
<name>A0A6I2MLP7_9FLAO</name>
<keyword evidence="2" id="KW-0378">Hydrolase</keyword>
<comment type="caution">
    <text evidence="2">The sequence shown here is derived from an EMBL/GenBank/DDBJ whole genome shotgun (WGS) entry which is preliminary data.</text>
</comment>
<dbReference type="EMBL" id="WKJH01000008">
    <property type="protein sequence ID" value="MRX64731.1"/>
    <property type="molecule type" value="Genomic_DNA"/>
</dbReference>
<evidence type="ECO:0000259" key="1">
    <source>
        <dbReference type="Pfam" id="PF02129"/>
    </source>
</evidence>
<organism evidence="2 3">
    <name type="scientific">Maribacter luteus</name>
    <dbReference type="NCBI Taxonomy" id="2594478"/>
    <lineage>
        <taxon>Bacteria</taxon>
        <taxon>Pseudomonadati</taxon>
        <taxon>Bacteroidota</taxon>
        <taxon>Flavobacteriia</taxon>
        <taxon>Flavobacteriales</taxon>
        <taxon>Flavobacteriaceae</taxon>
        <taxon>Maribacter</taxon>
    </lineage>
</organism>
<protein>
    <submittedName>
        <fullName evidence="2">Alpha/beta fold hydrolase</fullName>
    </submittedName>
</protein>
<dbReference type="RefSeq" id="WP_154366892.1">
    <property type="nucleotide sequence ID" value="NZ_WKJH01000008.1"/>
</dbReference>
<dbReference type="InterPro" id="IPR029058">
    <property type="entry name" value="AB_hydrolase_fold"/>
</dbReference>
<dbReference type="Gene3D" id="1.10.10.800">
    <property type="match status" value="1"/>
</dbReference>
<accession>A0A6I2MLP7</accession>
<dbReference type="Proteomes" id="UP000443153">
    <property type="component" value="Unassembled WGS sequence"/>
</dbReference>
<feature type="domain" description="Xaa-Pro dipeptidyl-peptidase-like" evidence="1">
    <location>
        <begin position="30"/>
        <end position="156"/>
    </location>
</feature>
<evidence type="ECO:0000313" key="3">
    <source>
        <dbReference type="Proteomes" id="UP000443153"/>
    </source>
</evidence>
<dbReference type="AlphaFoldDB" id="A0A6I2MLP7"/>
<dbReference type="Gene3D" id="3.40.50.1820">
    <property type="entry name" value="alpha/beta hydrolase"/>
    <property type="match status" value="1"/>
</dbReference>